<dbReference type="Gene3D" id="3.40.50.10810">
    <property type="entry name" value="Tandem AAA-ATPase domain"/>
    <property type="match status" value="1"/>
</dbReference>
<dbReference type="InterPro" id="IPR052583">
    <property type="entry name" value="ATP-helicase/E3_Ub-Ligase"/>
</dbReference>
<evidence type="ECO:0000313" key="5">
    <source>
        <dbReference type="EMBL" id="KAA0051973.1"/>
    </source>
</evidence>
<organism evidence="5 6">
    <name type="scientific">Cucumis melo var. makuwa</name>
    <name type="common">Oriental melon</name>
    <dbReference type="NCBI Taxonomy" id="1194695"/>
    <lineage>
        <taxon>Eukaryota</taxon>
        <taxon>Viridiplantae</taxon>
        <taxon>Streptophyta</taxon>
        <taxon>Embryophyta</taxon>
        <taxon>Tracheophyta</taxon>
        <taxon>Spermatophyta</taxon>
        <taxon>Magnoliopsida</taxon>
        <taxon>eudicotyledons</taxon>
        <taxon>Gunneridae</taxon>
        <taxon>Pentapetalae</taxon>
        <taxon>rosids</taxon>
        <taxon>fabids</taxon>
        <taxon>Cucurbitales</taxon>
        <taxon>Cucurbitaceae</taxon>
        <taxon>Benincaseae</taxon>
        <taxon>Cucumis</taxon>
    </lineage>
</organism>
<dbReference type="PANTHER" id="PTHR45865">
    <property type="entry name" value="E3 UBIQUITIN-PROTEIN LIGASE SHPRH FAMILY MEMBER"/>
    <property type="match status" value="1"/>
</dbReference>
<dbReference type="PANTHER" id="PTHR45865:SF1">
    <property type="entry name" value="E3 UBIQUITIN-PROTEIN LIGASE SHPRH"/>
    <property type="match status" value="1"/>
</dbReference>
<evidence type="ECO:0000259" key="3">
    <source>
        <dbReference type="Pfam" id="PF21324"/>
    </source>
</evidence>
<reference evidence="5 6" key="1">
    <citation type="submission" date="2019-08" db="EMBL/GenBank/DDBJ databases">
        <title>Draft genome sequences of two oriental melons (Cucumis melo L. var makuwa).</title>
        <authorList>
            <person name="Kwon S.-Y."/>
        </authorList>
    </citation>
    <scope>NUCLEOTIDE SEQUENCE [LARGE SCALE GENOMIC DNA]</scope>
    <source>
        <strain evidence="6">cv. SW 3</strain>
        <tissue evidence="5">Leaf</tissue>
    </source>
</reference>
<dbReference type="EMBL" id="SSTE01011134">
    <property type="protein sequence ID" value="KAA0051973.1"/>
    <property type="molecule type" value="Genomic_DNA"/>
</dbReference>
<dbReference type="InterPro" id="IPR000330">
    <property type="entry name" value="SNF2_N"/>
</dbReference>
<feature type="domain" description="Retrotransposon gag" evidence="2">
    <location>
        <begin position="966"/>
        <end position="1063"/>
    </location>
</feature>
<sequence length="1177" mass="135858">MAASVFVFTCTHIIFDQIHTRPGSIKLLVYEGVRDTSLLGTLSVQINDLINSDIVLTSYDVLKEDLSHDSDRHEGDRRFMRFQKRYPVIPTPLTRIFWWRICLDEGQMVESNATAATEMASRLYASHRWCITGTPIQRKLEDLYGLLRFLKASPFNVHKWWVEVIRDPYERRDPGAMEFTHKFFKQIMWRSLKIHVTDELQLPPQEEQVTWLKFSPVEEHFYQRQHETCVSYAREVIQGLKDDFVKRKVPDCVSSDIPSDLLVTHADAGKLLSTLLKLRQACCHPQVGSSGLRSLQQSPMTMEEILMVLVSKTRIEGEEALRRSVVALNALAGIAIIVKKFFEAFSLYKEALELAEENIEDFRLDPLLSIHIHHNLAEILPLAVNQSQSRLKDQFCPRTCEVKASRMDDSEKYVGHVHIMKKQKVSETLYATCSEDNTGKMIDHPLQLTGKDTNAKKEENYEPHRSNSYFDEIFVRKVCEVMRQKYLAVFSSKLSIAQQEFTKSYMQVGSELKDRENLNDVWWLEAVHHAEQNKDFSHELIRKIEEAVSGNLNNSKSRVGSRFRSISALKYHVQSGLDLLEASRKVVLDRLLEIDQTMENPKEEDIERVRYCRNCQADSNGPPCVLCELDELFQEYEARLFRLNKVQGGMVTSVEEAVEAQKKKSALNRFYWSLLQQDKNSSSSKVGHEEPNKRDVGEKVMVSILCALLFRGEKQGWVSFLQMLKSFLMNHDYGLWHSSFQPASCSHGNQYIRPDLSYADKVEASNSNFSPAQHIKKVASVVGDGMAGRRGAIPAAGDNCEQEETEEITVLLPRTSMVRLLAIENSLGDLHDKFDRMLDNLEEADEQEEITGTYLTKGKSVEGDPTMFHFVMLKKIRKKIMKLNSKKTTLQVAMSKGISGITMTKCEWDKLIEGKKHEEVHHDYKMKIDLPTYNGKRDTKSFLDWVKSTENFFNYMDTPDRKKVHLVTLKLRVGASAWWDQLEINRQRYGKPPIRLWEKMKKLLKARFLPPNYEQTLYNQYQNCRQGKRSVAEYIEEFHRLSTRTNLSENEHHQIARFIGGLRFDIKEKVKLQPFHFLSEAISLAETVDEMIAIDQEYEWKDYMGAKKLVTILNLKANPYPNPYKIGWVRKGGEATISEICTVPLSIGSGYKDQIVCDVIEMDVCHLLLGRPWQHDT</sequence>
<dbReference type="InterPro" id="IPR048695">
    <property type="entry name" value="SHPRH_helical_2nd"/>
</dbReference>
<dbReference type="OrthoDB" id="423559at2759"/>
<dbReference type="Pfam" id="PF21324">
    <property type="entry name" value="SHPRH_helical-2nd"/>
    <property type="match status" value="1"/>
</dbReference>
<protein>
    <submittedName>
        <fullName evidence="5">E3 ubiquitin-protein ligase SHPRH isoform X4</fullName>
    </submittedName>
</protein>
<name>A0A5A7U7S6_CUCMM</name>
<dbReference type="STRING" id="1194695.A0A5A7U7S6"/>
<dbReference type="InterPro" id="IPR038718">
    <property type="entry name" value="SNF2-like_sf"/>
</dbReference>
<dbReference type="Pfam" id="PF03732">
    <property type="entry name" value="Retrotrans_gag"/>
    <property type="match status" value="1"/>
</dbReference>
<accession>A0A5A7U7S6</accession>
<feature type="domain" description="E3 ubiquitin-protein ligase SHPRH second helical" evidence="3">
    <location>
        <begin position="519"/>
        <end position="645"/>
    </location>
</feature>
<gene>
    <name evidence="5" type="ORF">E6C27_scaffold60G004530</name>
</gene>
<evidence type="ECO:0000259" key="4">
    <source>
        <dbReference type="Pfam" id="PF21325"/>
    </source>
</evidence>
<dbReference type="SUPFAM" id="SSF52540">
    <property type="entry name" value="P-loop containing nucleoside triphosphate hydrolases"/>
    <property type="match status" value="1"/>
</dbReference>
<dbReference type="Proteomes" id="UP000321393">
    <property type="component" value="Unassembled WGS sequence"/>
</dbReference>
<proteinExistence type="predicted"/>
<evidence type="ECO:0000313" key="6">
    <source>
        <dbReference type="Proteomes" id="UP000321393"/>
    </source>
</evidence>
<dbReference type="InterPro" id="IPR005162">
    <property type="entry name" value="Retrotrans_gag_dom"/>
</dbReference>
<dbReference type="InterPro" id="IPR027417">
    <property type="entry name" value="P-loop_NTPase"/>
</dbReference>
<dbReference type="InterPro" id="IPR048686">
    <property type="entry name" value="SHPRH_helical_1st"/>
</dbReference>
<dbReference type="Pfam" id="PF00176">
    <property type="entry name" value="SNF2-rel_dom"/>
    <property type="match status" value="1"/>
</dbReference>
<dbReference type="Pfam" id="PF21325">
    <property type="entry name" value="SHPRH_helical-1st"/>
    <property type="match status" value="1"/>
</dbReference>
<dbReference type="CDD" id="cd00303">
    <property type="entry name" value="retropepsin_like"/>
    <property type="match status" value="1"/>
</dbReference>
<evidence type="ECO:0000259" key="1">
    <source>
        <dbReference type="Pfam" id="PF00176"/>
    </source>
</evidence>
<dbReference type="AlphaFoldDB" id="A0A5A7U7S6"/>
<evidence type="ECO:0000259" key="2">
    <source>
        <dbReference type="Pfam" id="PF03732"/>
    </source>
</evidence>
<feature type="domain" description="E3 ubiquitin-protein ligase SHPRH first helical" evidence="4">
    <location>
        <begin position="302"/>
        <end position="393"/>
    </location>
</feature>
<comment type="caution">
    <text evidence="5">The sequence shown here is derived from an EMBL/GenBank/DDBJ whole genome shotgun (WGS) entry which is preliminary data.</text>
</comment>
<dbReference type="GO" id="GO:0005524">
    <property type="term" value="F:ATP binding"/>
    <property type="evidence" value="ECO:0007669"/>
    <property type="project" value="InterPro"/>
</dbReference>
<feature type="domain" description="SNF2 N-terminal" evidence="1">
    <location>
        <begin position="19"/>
        <end position="286"/>
    </location>
</feature>